<dbReference type="GO" id="GO:0008017">
    <property type="term" value="F:microtubule binding"/>
    <property type="evidence" value="ECO:0007669"/>
    <property type="project" value="TreeGrafter"/>
</dbReference>
<keyword evidence="11" id="KW-1185">Reference proteome</keyword>
<evidence type="ECO:0000256" key="5">
    <source>
        <dbReference type="ARBA" id="ARBA00023069"/>
    </source>
</evidence>
<evidence type="ECO:0000313" key="10">
    <source>
        <dbReference type="EMBL" id="CAJ1069423.1"/>
    </source>
</evidence>
<organism evidence="10 11">
    <name type="scientific">Xyrichtys novacula</name>
    <name type="common">Pearly razorfish</name>
    <name type="synonym">Hemipteronotus novacula</name>
    <dbReference type="NCBI Taxonomy" id="13765"/>
    <lineage>
        <taxon>Eukaryota</taxon>
        <taxon>Metazoa</taxon>
        <taxon>Chordata</taxon>
        <taxon>Craniata</taxon>
        <taxon>Vertebrata</taxon>
        <taxon>Euteleostomi</taxon>
        <taxon>Actinopterygii</taxon>
        <taxon>Neopterygii</taxon>
        <taxon>Teleostei</taxon>
        <taxon>Neoteleostei</taxon>
        <taxon>Acanthomorphata</taxon>
        <taxon>Eupercaria</taxon>
        <taxon>Labriformes</taxon>
        <taxon>Labridae</taxon>
        <taxon>Xyrichtys</taxon>
    </lineage>
</organism>
<evidence type="ECO:0000259" key="9">
    <source>
        <dbReference type="Pfam" id="PF14988"/>
    </source>
</evidence>
<feature type="region of interest" description="Disordered" evidence="8">
    <location>
        <begin position="1"/>
        <end position="37"/>
    </location>
</feature>
<feature type="region of interest" description="Disordered" evidence="8">
    <location>
        <begin position="334"/>
        <end position="362"/>
    </location>
</feature>
<gene>
    <name evidence="10" type="ORF">XNOV1_A038391</name>
</gene>
<keyword evidence="10" id="KW-0282">Flagellum</keyword>
<feature type="region of interest" description="Disordered" evidence="8">
    <location>
        <begin position="460"/>
        <end position="510"/>
    </location>
</feature>
<keyword evidence="6" id="KW-0966">Cell projection</keyword>
<comment type="similarity">
    <text evidence="2">Belongs to the CFAP157 family.</text>
</comment>
<sequence>MPKKKVKKGGENQDEKKKLSEKEIFESSRGQTASDDREKELYLIQLQHLDEQLERYQQKNDKLEREENDLNAQLISLEKEKKDIIDYLKRSLLEKEEEVEELTERLASQQQAADQDRDAEQLQYSQLREELQDRIKELTAENKKLAAKLDSLDEFQRQKEELESNMESLQMQLTALEQEHKAGIHNLEMKVLLEKKRLEKEMESQVAAIAADVQHQVDQKVPETTRTALQENTVLKVQLNQLSKETQVLMEENSALLQQKGRLIVDVQNLEEMLKETTCRSCILQKVVEQLTGKCEQLQTELKERSQDLVQLQTQNTGLQAEMETLRQDETSLMEQGRKNTAKVSRLEEELQKERRSRSRMKSIMQEGARMLKEALMEAPTEQDLVVDSVVQWRQLMQRLLLVLDRQTLNSSTTEGDRLDEQQMSDPATAGEITLNPALNFQFELARHRLADLGIVPRPSAKSKHMISSSTSVPLYRKPSSHQTTSSYNPRDSTVKFLTSRNNFRKSKPQ</sequence>
<reference evidence="10" key="1">
    <citation type="submission" date="2023-08" db="EMBL/GenBank/DDBJ databases">
        <authorList>
            <person name="Alioto T."/>
            <person name="Alioto T."/>
            <person name="Gomez Garrido J."/>
        </authorList>
    </citation>
    <scope>NUCLEOTIDE SEQUENCE</scope>
</reference>
<dbReference type="EMBL" id="OY660875">
    <property type="protein sequence ID" value="CAJ1069423.1"/>
    <property type="molecule type" value="Genomic_DNA"/>
</dbReference>
<name>A0AAV1G7U1_XYRNO</name>
<accession>A0AAV1G7U1</accession>
<dbReference type="Proteomes" id="UP001178508">
    <property type="component" value="Chromosome 12"/>
</dbReference>
<feature type="compositionally biased region" description="Basic and acidic residues" evidence="8">
    <location>
        <begin position="8"/>
        <end position="26"/>
    </location>
</feature>
<keyword evidence="5" id="KW-0969">Cilium</keyword>
<evidence type="ECO:0000313" key="11">
    <source>
        <dbReference type="Proteomes" id="UP001178508"/>
    </source>
</evidence>
<evidence type="ECO:0000256" key="4">
    <source>
        <dbReference type="ARBA" id="ARBA00023054"/>
    </source>
</evidence>
<evidence type="ECO:0000256" key="3">
    <source>
        <dbReference type="ARBA" id="ARBA00014087"/>
    </source>
</evidence>
<comment type="subcellular location">
    <subcellularLocation>
        <location evidence="1">Cell projection</location>
        <location evidence="1">Cilium</location>
    </subcellularLocation>
</comment>
<feature type="domain" description="DUF4515" evidence="9">
    <location>
        <begin position="80"/>
        <end position="263"/>
    </location>
</feature>
<dbReference type="SUPFAM" id="SSF90257">
    <property type="entry name" value="Myosin rod fragments"/>
    <property type="match status" value="1"/>
</dbReference>
<feature type="coiled-coil region" evidence="7">
    <location>
        <begin position="39"/>
        <end position="179"/>
    </location>
</feature>
<dbReference type="AlphaFoldDB" id="A0AAV1G7U1"/>
<evidence type="ECO:0000256" key="7">
    <source>
        <dbReference type="SAM" id="Coils"/>
    </source>
</evidence>
<feature type="compositionally biased region" description="Basic and acidic residues" evidence="8">
    <location>
        <begin position="345"/>
        <end position="354"/>
    </location>
</feature>
<feature type="compositionally biased region" description="Polar residues" evidence="8">
    <location>
        <begin position="481"/>
        <end position="502"/>
    </location>
</feature>
<dbReference type="GO" id="GO:0036064">
    <property type="term" value="C:ciliary basal body"/>
    <property type="evidence" value="ECO:0007669"/>
    <property type="project" value="TreeGrafter"/>
</dbReference>
<evidence type="ECO:0000256" key="8">
    <source>
        <dbReference type="SAM" id="MobiDB-lite"/>
    </source>
</evidence>
<dbReference type="Pfam" id="PF14988">
    <property type="entry name" value="DUF4515"/>
    <property type="match status" value="1"/>
</dbReference>
<keyword evidence="4 7" id="KW-0175">Coiled coil</keyword>
<evidence type="ECO:0000256" key="1">
    <source>
        <dbReference type="ARBA" id="ARBA00004138"/>
    </source>
</evidence>
<evidence type="ECO:0000256" key="6">
    <source>
        <dbReference type="ARBA" id="ARBA00023273"/>
    </source>
</evidence>
<proteinExistence type="inferred from homology"/>
<dbReference type="PANTHER" id="PTHR31954:SF1">
    <property type="entry name" value="CILIA- AND FLAGELLA-ASSOCIATED PROTEIN 157"/>
    <property type="match status" value="1"/>
</dbReference>
<dbReference type="InterPro" id="IPR032777">
    <property type="entry name" value="DUF4515"/>
</dbReference>
<dbReference type="InterPro" id="IPR038844">
    <property type="entry name" value="CFAP157"/>
</dbReference>
<evidence type="ECO:0000256" key="2">
    <source>
        <dbReference type="ARBA" id="ARBA00010841"/>
    </source>
</evidence>
<dbReference type="PANTHER" id="PTHR31954">
    <property type="entry name" value="CILIA- AND FLAGELLA-ASSOCIATED PROTEIN 157"/>
    <property type="match status" value="1"/>
</dbReference>
<protein>
    <recommendedName>
        <fullName evidence="3">Cilia- and flagella-associated protein 157</fullName>
    </recommendedName>
</protein>